<evidence type="ECO:0000256" key="1">
    <source>
        <dbReference type="SAM" id="SignalP"/>
    </source>
</evidence>
<dbReference type="Proteomes" id="UP000308891">
    <property type="component" value="Unassembled WGS sequence"/>
</dbReference>
<proteinExistence type="predicted"/>
<dbReference type="RefSeq" id="WP_136550924.1">
    <property type="nucleotide sequence ID" value="NZ_STGJ01000001.1"/>
</dbReference>
<protein>
    <recommendedName>
        <fullName evidence="4">DUF1080 domain-containing protein</fullName>
    </recommendedName>
</protein>
<accession>A0A4V6TT10</accession>
<name>A0A4V6TT10_9NEIS</name>
<dbReference type="AlphaFoldDB" id="A0A4V6TT10"/>
<reference evidence="2 3" key="1">
    <citation type="submission" date="2019-04" db="EMBL/GenBank/DDBJ databases">
        <title>Crenobacter sp. nov.</title>
        <authorList>
            <person name="Shi S."/>
        </authorList>
    </citation>
    <scope>NUCLEOTIDE SEQUENCE [LARGE SCALE GENOMIC DNA]</scope>
    <source>
        <strain evidence="2 3">GY 70310</strain>
    </source>
</reference>
<keyword evidence="1" id="KW-0732">Signal</keyword>
<dbReference type="EMBL" id="STGJ01000001">
    <property type="protein sequence ID" value="TIC86913.1"/>
    <property type="molecule type" value="Genomic_DNA"/>
</dbReference>
<gene>
    <name evidence="2" type="ORF">E5K04_00420</name>
</gene>
<evidence type="ECO:0000313" key="2">
    <source>
        <dbReference type="EMBL" id="TIC86913.1"/>
    </source>
</evidence>
<keyword evidence="3" id="KW-1185">Reference proteome</keyword>
<feature type="signal peptide" evidence="1">
    <location>
        <begin position="1"/>
        <end position="24"/>
    </location>
</feature>
<feature type="chain" id="PRO_5020464093" description="DUF1080 domain-containing protein" evidence="1">
    <location>
        <begin position="25"/>
        <end position="234"/>
    </location>
</feature>
<dbReference type="PROSITE" id="PS51257">
    <property type="entry name" value="PROKAR_LIPOPROTEIN"/>
    <property type="match status" value="1"/>
</dbReference>
<evidence type="ECO:0008006" key="4">
    <source>
        <dbReference type="Google" id="ProtNLM"/>
    </source>
</evidence>
<dbReference type="Gene3D" id="2.60.120.560">
    <property type="entry name" value="Exo-inulinase, domain 1"/>
    <property type="match status" value="1"/>
</dbReference>
<comment type="caution">
    <text evidence="2">The sequence shown here is derived from an EMBL/GenBank/DDBJ whole genome shotgun (WGS) entry which is preliminary data.</text>
</comment>
<evidence type="ECO:0000313" key="3">
    <source>
        <dbReference type="Proteomes" id="UP000308891"/>
    </source>
</evidence>
<sequence length="234" mass="25742">MKKLSPLFAALALAGCASHAPDTAAPLPGPDWQVVRGQWQGVGDNGVNGNCLTPDQRRPNSSCGGDKMAVLRSRVPLPANYRVETEIVVHQGVLAELMLSWHEARFTRFVMYGIDRRAYAGVGYLRLPDIDRGEPSRVQSAFELYTGRRYRLAVNVCNRQLTAWVDGQPLLRHSDPQLAGGVLGLRANGSVNFYKLRVKPLDDFDCPRDFGGGDFMRDAEGMLPPEPAPICFSC</sequence>
<dbReference type="OrthoDB" id="9776657at2"/>
<organism evidence="2 3">
    <name type="scientific">Crenobacter intestini</name>
    <dbReference type="NCBI Taxonomy" id="2563443"/>
    <lineage>
        <taxon>Bacteria</taxon>
        <taxon>Pseudomonadati</taxon>
        <taxon>Pseudomonadota</taxon>
        <taxon>Betaproteobacteria</taxon>
        <taxon>Neisseriales</taxon>
        <taxon>Neisseriaceae</taxon>
        <taxon>Crenobacter</taxon>
    </lineage>
</organism>